<organism evidence="1 2">
    <name type="scientific">Kitasatospora cineracea</name>
    <dbReference type="NCBI Taxonomy" id="88074"/>
    <lineage>
        <taxon>Bacteria</taxon>
        <taxon>Bacillati</taxon>
        <taxon>Actinomycetota</taxon>
        <taxon>Actinomycetes</taxon>
        <taxon>Kitasatosporales</taxon>
        <taxon>Streptomycetaceae</taxon>
        <taxon>Kitasatospora</taxon>
    </lineage>
</organism>
<evidence type="ECO:0000313" key="2">
    <source>
        <dbReference type="Proteomes" id="UP000266906"/>
    </source>
</evidence>
<sequence>MIGTFVLDQEQLGVTCRGCNRQQAEEPGPLSGVWPVEMLAEACWSRRWESTQRAIVGTMAWIEEARIQVQKWFPFGLGPAFGDGMPSPDGGGDLLQALVDVFAGATSPLGPRWPACP</sequence>
<comment type="caution">
    <text evidence="1">The sequence shown here is derived from an EMBL/GenBank/DDBJ whole genome shotgun (WGS) entry which is preliminary data.</text>
</comment>
<reference evidence="1 2" key="1">
    <citation type="submission" date="2018-11" db="EMBL/GenBank/DDBJ databases">
        <title>Sequencing the genomes of 1000 actinobacteria strains.</title>
        <authorList>
            <person name="Klenk H.-P."/>
        </authorList>
    </citation>
    <scope>NUCLEOTIDE SEQUENCE [LARGE SCALE GENOMIC DNA]</scope>
    <source>
        <strain evidence="1 2">DSM 44781</strain>
    </source>
</reference>
<dbReference type="RefSeq" id="WP_123821475.1">
    <property type="nucleotide sequence ID" value="NZ_RKQG01000003.1"/>
</dbReference>
<dbReference type="Proteomes" id="UP000266906">
    <property type="component" value="Unassembled WGS sequence"/>
</dbReference>
<name>A0A3N4R5S2_9ACTN</name>
<proteinExistence type="predicted"/>
<accession>A0A3N4R5S2</accession>
<keyword evidence="2" id="KW-1185">Reference proteome</keyword>
<protein>
    <submittedName>
        <fullName evidence="1">Uncharacterized protein</fullName>
    </submittedName>
</protein>
<gene>
    <name evidence="1" type="ORF">EDD38_7266</name>
</gene>
<evidence type="ECO:0000313" key="1">
    <source>
        <dbReference type="EMBL" id="RPE27966.1"/>
    </source>
</evidence>
<dbReference type="AlphaFoldDB" id="A0A3N4R5S2"/>
<dbReference type="EMBL" id="RKQG01000003">
    <property type="protein sequence ID" value="RPE27966.1"/>
    <property type="molecule type" value="Genomic_DNA"/>
</dbReference>